<comment type="caution">
    <text evidence="2">The sequence shown here is derived from an EMBL/GenBank/DDBJ whole genome shotgun (WGS) entry which is preliminary data.</text>
</comment>
<dbReference type="AlphaFoldDB" id="X1HD90"/>
<feature type="non-terminal residue" evidence="2">
    <location>
        <position position="1"/>
    </location>
</feature>
<protein>
    <recommendedName>
        <fullName evidence="1">DUF2341 domain-containing protein</fullName>
    </recommendedName>
</protein>
<proteinExistence type="predicted"/>
<evidence type="ECO:0000259" key="1">
    <source>
        <dbReference type="Pfam" id="PF10102"/>
    </source>
</evidence>
<feature type="domain" description="DUF2341" evidence="1">
    <location>
        <begin position="161"/>
        <end position="198"/>
    </location>
</feature>
<accession>X1HD90</accession>
<reference evidence="2" key="1">
    <citation type="journal article" date="2014" name="Front. Microbiol.">
        <title>High frequency of phylogenetically diverse reductive dehalogenase-homologous genes in deep subseafloor sedimentary metagenomes.</title>
        <authorList>
            <person name="Kawai M."/>
            <person name="Futagami T."/>
            <person name="Toyoda A."/>
            <person name="Takaki Y."/>
            <person name="Nishi S."/>
            <person name="Hori S."/>
            <person name="Arai W."/>
            <person name="Tsubouchi T."/>
            <person name="Morono Y."/>
            <person name="Uchiyama I."/>
            <person name="Ito T."/>
            <person name="Fujiyama A."/>
            <person name="Inagaki F."/>
            <person name="Takami H."/>
        </authorList>
    </citation>
    <scope>NUCLEOTIDE SEQUENCE</scope>
    <source>
        <strain evidence="2">Expedition CK06-06</strain>
    </source>
</reference>
<dbReference type="Pfam" id="PF10102">
    <property type="entry name" value="DUF2341"/>
    <property type="match status" value="1"/>
</dbReference>
<feature type="non-terminal residue" evidence="2">
    <location>
        <position position="268"/>
    </location>
</feature>
<dbReference type="InterPro" id="IPR018765">
    <property type="entry name" value="DUF2341"/>
</dbReference>
<dbReference type="EMBL" id="BARU01028221">
    <property type="protein sequence ID" value="GAH68146.1"/>
    <property type="molecule type" value="Genomic_DNA"/>
</dbReference>
<evidence type="ECO:0000313" key="2">
    <source>
        <dbReference type="EMBL" id="GAH68146.1"/>
    </source>
</evidence>
<organism evidence="2">
    <name type="scientific">marine sediment metagenome</name>
    <dbReference type="NCBI Taxonomy" id="412755"/>
    <lineage>
        <taxon>unclassified sequences</taxon>
        <taxon>metagenomes</taxon>
        <taxon>ecological metagenomes</taxon>
    </lineage>
</organism>
<sequence length="268" mass="29393">TSWGFRIPHFIWSYGTTQTDLQVNLTQVPTALNTLALVSANKMNVNGSDDRWVSANDTTEISGFWNETAYNATDTTVWGNITKTFSSNLTEYSGTDNILNVSNATGFSNNDVVFIVDNRTADECSTWEVNTITNVSGNKLTFSTNFENNYSATTGAVTFGVWRYYNNPSASSARNITNTFLLGDDFDDGTIDANKWDTSSATGFSEGSGYLNQNGLNQFYIFSQKSFSTPVAVRTRVKGTTNPSISHAEAGFFSSTSDHIGYLTYDSN</sequence>
<name>X1HD90_9ZZZZ</name>
<gene>
    <name evidence="2" type="ORF">S03H2_45081</name>
</gene>